<dbReference type="Proteomes" id="UP000789342">
    <property type="component" value="Unassembled WGS sequence"/>
</dbReference>
<sequence>MFDDQINNKSSTDRPLIVEGKNVCLKSLAHGMSTPNLDYLKAIKLTADHNDKLLDTLSKFNRKLTKICHNEDEIISDKYACLECNILAKEQLILSQLLENDNEFVVYTAQILLTRWLLLISNK</sequence>
<gene>
    <name evidence="1" type="ORF">AMORRO_LOCUS15278</name>
</gene>
<dbReference type="AlphaFoldDB" id="A0A9N9ITU8"/>
<dbReference type="EMBL" id="CAJVPV010034967">
    <property type="protein sequence ID" value="CAG8749935.1"/>
    <property type="molecule type" value="Genomic_DNA"/>
</dbReference>
<evidence type="ECO:0000313" key="2">
    <source>
        <dbReference type="Proteomes" id="UP000789342"/>
    </source>
</evidence>
<keyword evidence="2" id="KW-1185">Reference proteome</keyword>
<organism evidence="1 2">
    <name type="scientific">Acaulospora morrowiae</name>
    <dbReference type="NCBI Taxonomy" id="94023"/>
    <lineage>
        <taxon>Eukaryota</taxon>
        <taxon>Fungi</taxon>
        <taxon>Fungi incertae sedis</taxon>
        <taxon>Mucoromycota</taxon>
        <taxon>Glomeromycotina</taxon>
        <taxon>Glomeromycetes</taxon>
        <taxon>Diversisporales</taxon>
        <taxon>Acaulosporaceae</taxon>
        <taxon>Acaulospora</taxon>
    </lineage>
</organism>
<protein>
    <submittedName>
        <fullName evidence="1">18857_t:CDS:1</fullName>
    </submittedName>
</protein>
<feature type="non-terminal residue" evidence="1">
    <location>
        <position position="123"/>
    </location>
</feature>
<proteinExistence type="predicted"/>
<comment type="caution">
    <text evidence="1">The sequence shown here is derived from an EMBL/GenBank/DDBJ whole genome shotgun (WGS) entry which is preliminary data.</text>
</comment>
<reference evidence="1" key="1">
    <citation type="submission" date="2021-06" db="EMBL/GenBank/DDBJ databases">
        <authorList>
            <person name="Kallberg Y."/>
            <person name="Tangrot J."/>
            <person name="Rosling A."/>
        </authorList>
    </citation>
    <scope>NUCLEOTIDE SEQUENCE</scope>
    <source>
        <strain evidence="1">CL551</strain>
    </source>
</reference>
<accession>A0A9N9ITU8</accession>
<evidence type="ECO:0000313" key="1">
    <source>
        <dbReference type="EMBL" id="CAG8749935.1"/>
    </source>
</evidence>
<name>A0A9N9ITU8_9GLOM</name>